<dbReference type="EMBL" id="CAJOBH010288141">
    <property type="protein sequence ID" value="CAF5177767.1"/>
    <property type="molecule type" value="Genomic_DNA"/>
</dbReference>
<feature type="compositionally biased region" description="Low complexity" evidence="1">
    <location>
        <begin position="22"/>
        <end position="32"/>
    </location>
</feature>
<feature type="non-terminal residue" evidence="3">
    <location>
        <position position="99"/>
    </location>
</feature>
<name>A0A8S3H7U7_9BILA</name>
<evidence type="ECO:0000313" key="4">
    <source>
        <dbReference type="Proteomes" id="UP000681967"/>
    </source>
</evidence>
<proteinExistence type="predicted"/>
<dbReference type="AlphaFoldDB" id="A0A8S3H7U7"/>
<gene>
    <name evidence="3" type="ORF">BYL167_LOCUS78480</name>
    <name evidence="2" type="ORF">GIL414_LOCUS22944</name>
</gene>
<comment type="caution">
    <text evidence="3">The sequence shown here is derived from an EMBL/GenBank/DDBJ whole genome shotgun (WGS) entry which is preliminary data.</text>
</comment>
<organism evidence="3 4">
    <name type="scientific">Rotaria magnacalcarata</name>
    <dbReference type="NCBI Taxonomy" id="392030"/>
    <lineage>
        <taxon>Eukaryota</taxon>
        <taxon>Metazoa</taxon>
        <taxon>Spiralia</taxon>
        <taxon>Gnathifera</taxon>
        <taxon>Rotifera</taxon>
        <taxon>Eurotatoria</taxon>
        <taxon>Bdelloidea</taxon>
        <taxon>Philodinida</taxon>
        <taxon>Philodinidae</taxon>
        <taxon>Rotaria</taxon>
    </lineage>
</organism>
<sequence>GIGSRTEVRTINSNDQRRYSTGNNDINNNQRGNNRRSSIRLDSAASAAAIVDSATENRSTKTSAQPHIKYEALIKLLDKQQDEILAEMLRPNFQFKRFL</sequence>
<reference evidence="3" key="1">
    <citation type="submission" date="2021-02" db="EMBL/GenBank/DDBJ databases">
        <authorList>
            <person name="Nowell W R."/>
        </authorList>
    </citation>
    <scope>NUCLEOTIDE SEQUENCE</scope>
</reference>
<dbReference type="Proteomes" id="UP000681967">
    <property type="component" value="Unassembled WGS sequence"/>
</dbReference>
<protein>
    <submittedName>
        <fullName evidence="3">Uncharacterized protein</fullName>
    </submittedName>
</protein>
<accession>A0A8S3H7U7</accession>
<evidence type="ECO:0000313" key="3">
    <source>
        <dbReference type="EMBL" id="CAF5177767.1"/>
    </source>
</evidence>
<feature type="non-terminal residue" evidence="3">
    <location>
        <position position="1"/>
    </location>
</feature>
<feature type="region of interest" description="Disordered" evidence="1">
    <location>
        <begin position="1"/>
        <end position="39"/>
    </location>
</feature>
<evidence type="ECO:0000313" key="2">
    <source>
        <dbReference type="EMBL" id="CAF4233417.1"/>
    </source>
</evidence>
<evidence type="ECO:0000256" key="1">
    <source>
        <dbReference type="SAM" id="MobiDB-lite"/>
    </source>
</evidence>
<dbReference type="Proteomes" id="UP000681720">
    <property type="component" value="Unassembled WGS sequence"/>
</dbReference>
<dbReference type="EMBL" id="CAJOBJ010024115">
    <property type="protein sequence ID" value="CAF4233417.1"/>
    <property type="molecule type" value="Genomic_DNA"/>
</dbReference>